<dbReference type="AlphaFoldDB" id="A0A915MT01"/>
<feature type="compositionally biased region" description="Polar residues" evidence="4">
    <location>
        <begin position="221"/>
        <end position="234"/>
    </location>
</feature>
<keyword evidence="6" id="KW-1185">Reference proteome</keyword>
<keyword evidence="2" id="KW-0863">Zinc-finger</keyword>
<evidence type="ECO:0000256" key="2">
    <source>
        <dbReference type="ARBA" id="ARBA00022771"/>
    </source>
</evidence>
<feature type="compositionally biased region" description="Basic and acidic residues" evidence="4">
    <location>
        <begin position="189"/>
        <end position="205"/>
    </location>
</feature>
<dbReference type="GO" id="GO:0008270">
    <property type="term" value="F:zinc ion binding"/>
    <property type="evidence" value="ECO:0007669"/>
    <property type="project" value="UniProtKB-KW"/>
</dbReference>
<evidence type="ECO:0000256" key="3">
    <source>
        <dbReference type="ARBA" id="ARBA00022833"/>
    </source>
</evidence>
<keyword evidence="1" id="KW-0479">Metal-binding</keyword>
<feature type="region of interest" description="Disordered" evidence="4">
    <location>
        <begin position="247"/>
        <end position="325"/>
    </location>
</feature>
<name>A0A915MT01_MELJA</name>
<dbReference type="Gene3D" id="2.20.25.240">
    <property type="match status" value="1"/>
</dbReference>
<dbReference type="Proteomes" id="UP000887561">
    <property type="component" value="Unplaced"/>
</dbReference>
<dbReference type="InterPro" id="IPR007588">
    <property type="entry name" value="Znf_FLYWCH"/>
</dbReference>
<feature type="region of interest" description="Disordered" evidence="4">
    <location>
        <begin position="189"/>
        <end position="234"/>
    </location>
</feature>
<organism evidence="6 7">
    <name type="scientific">Meloidogyne javanica</name>
    <name type="common">Root-knot nematode worm</name>
    <dbReference type="NCBI Taxonomy" id="6303"/>
    <lineage>
        <taxon>Eukaryota</taxon>
        <taxon>Metazoa</taxon>
        <taxon>Ecdysozoa</taxon>
        <taxon>Nematoda</taxon>
        <taxon>Chromadorea</taxon>
        <taxon>Rhabditida</taxon>
        <taxon>Tylenchina</taxon>
        <taxon>Tylenchomorpha</taxon>
        <taxon>Tylenchoidea</taxon>
        <taxon>Meloidogynidae</taxon>
        <taxon>Meloidogyninae</taxon>
        <taxon>Meloidogyne</taxon>
        <taxon>Meloidogyne incognita group</taxon>
    </lineage>
</organism>
<dbReference type="Pfam" id="PF04500">
    <property type="entry name" value="FLYWCH"/>
    <property type="match status" value="1"/>
</dbReference>
<feature type="compositionally biased region" description="Basic residues" evidence="4">
    <location>
        <begin position="268"/>
        <end position="280"/>
    </location>
</feature>
<feature type="compositionally biased region" description="Polar residues" evidence="4">
    <location>
        <begin position="289"/>
        <end position="298"/>
    </location>
</feature>
<feature type="domain" description="FLYWCH-type" evidence="5">
    <location>
        <begin position="144"/>
        <end position="193"/>
    </location>
</feature>
<protein>
    <submittedName>
        <fullName evidence="7">FLYWCH-type domain-containing protein</fullName>
    </submittedName>
</protein>
<sequence length="325" mass="37141">MLDTWMLKQHQEFETTHEETADTSRKSKGLSLLNKLNAKSNNKYRDIKVSDDGEHFECVACTKAKEKTKIIQCKKYCIDNHLESKAHKKTIEDLGTQQPNTEQYQNVQEERNAQIYPANFDQNIYGDVKFIKTRQGSIALEDIYGYKYYYRGSSNEKNERVWRCSTYMTSRCPAKVVFKNNSFPHTFEKEHTHAPEQKNPADRNQGDISLPQTAAPVPQSWDFTQQNPAPFMNFGTQQDAMSVVLRAQEESARNAPRRSGTLMIGGGRSRRGGRSSRRGSSRHEEPTGQEHSTVYETGQRSDDPKRKGKAIDLNVAESDTDSDNE</sequence>
<keyword evidence="3" id="KW-0862">Zinc</keyword>
<dbReference type="WBParaSite" id="scaffold4867_cov158.g8763">
    <property type="protein sequence ID" value="scaffold4867_cov158.g8763"/>
    <property type="gene ID" value="scaffold4867_cov158.g8763"/>
</dbReference>
<evidence type="ECO:0000313" key="7">
    <source>
        <dbReference type="WBParaSite" id="scaffold4867_cov158.g8763"/>
    </source>
</evidence>
<proteinExistence type="predicted"/>
<evidence type="ECO:0000256" key="1">
    <source>
        <dbReference type="ARBA" id="ARBA00022723"/>
    </source>
</evidence>
<evidence type="ECO:0000259" key="5">
    <source>
        <dbReference type="Pfam" id="PF04500"/>
    </source>
</evidence>
<evidence type="ECO:0000313" key="6">
    <source>
        <dbReference type="Proteomes" id="UP000887561"/>
    </source>
</evidence>
<reference evidence="7" key="1">
    <citation type="submission" date="2022-11" db="UniProtKB">
        <authorList>
            <consortium name="WormBaseParasite"/>
        </authorList>
    </citation>
    <scope>IDENTIFICATION</scope>
</reference>
<accession>A0A915MT01</accession>
<evidence type="ECO:0000256" key="4">
    <source>
        <dbReference type="SAM" id="MobiDB-lite"/>
    </source>
</evidence>